<reference evidence="1 2" key="1">
    <citation type="submission" date="2024-02" db="EMBL/GenBank/DDBJ databases">
        <authorList>
            <person name="Chen Y."/>
            <person name="Shah S."/>
            <person name="Dougan E. K."/>
            <person name="Thang M."/>
            <person name="Chan C."/>
        </authorList>
    </citation>
    <scope>NUCLEOTIDE SEQUENCE [LARGE SCALE GENOMIC DNA]</scope>
</reference>
<dbReference type="InterPro" id="IPR016024">
    <property type="entry name" value="ARM-type_fold"/>
</dbReference>
<comment type="caution">
    <text evidence="1">The sequence shown here is derived from an EMBL/GenBank/DDBJ whole genome shotgun (WGS) entry which is preliminary data.</text>
</comment>
<dbReference type="SUPFAM" id="SSF48371">
    <property type="entry name" value="ARM repeat"/>
    <property type="match status" value="1"/>
</dbReference>
<evidence type="ECO:0000313" key="1">
    <source>
        <dbReference type="EMBL" id="CAK9056730.1"/>
    </source>
</evidence>
<dbReference type="InterPro" id="IPR011989">
    <property type="entry name" value="ARM-like"/>
</dbReference>
<sequence length="399" mass="44356">MLPTSRHASMWISEKRLRTKTSEPLRADILSTVANEIYFEAFASQLSVVDLTRLATVNGRYRALPWPRLEALWGPHCKLQDLSQDERGYLMRFLVSGLREAAMVAPLATAFVISNLIESDSDLEVLGQVKVTASQVLSDLVHNALPTVQKVALEAIHTACDWHCDPLEIGNSTAVPAIISVTESGCHENRLAAVNAIYWLSESCPERLKIAIPLLVDFLGHCDFDMKNAAASALWFLLLNHERPAEYAQTACEHGCIPLLISELHDQEKSNSIELQTCLFCLESLMKVPTIRPIALQHGLLPELLRCLVNEEDRILLECTLGLLQTCQAQLPKALLAQNRPWQRAILQKLLLVALKGVDSSHSTDRGNSTVARQLLEHVDLVEVSLRPLLQEVGYTNSN</sequence>
<gene>
    <name evidence="1" type="ORF">CCMP2556_LOCUS28064</name>
</gene>
<dbReference type="EMBL" id="CAXAMN010020879">
    <property type="protein sequence ID" value="CAK9056730.1"/>
    <property type="molecule type" value="Genomic_DNA"/>
</dbReference>
<name>A0ABP0MZ03_9DINO</name>
<keyword evidence="2" id="KW-1185">Reference proteome</keyword>
<proteinExistence type="predicted"/>
<organism evidence="1 2">
    <name type="scientific">Durusdinium trenchii</name>
    <dbReference type="NCBI Taxonomy" id="1381693"/>
    <lineage>
        <taxon>Eukaryota</taxon>
        <taxon>Sar</taxon>
        <taxon>Alveolata</taxon>
        <taxon>Dinophyceae</taxon>
        <taxon>Suessiales</taxon>
        <taxon>Symbiodiniaceae</taxon>
        <taxon>Durusdinium</taxon>
    </lineage>
</organism>
<dbReference type="Proteomes" id="UP001642484">
    <property type="component" value="Unassembled WGS sequence"/>
</dbReference>
<accession>A0ABP0MZ03</accession>
<dbReference type="Gene3D" id="1.25.10.10">
    <property type="entry name" value="Leucine-rich Repeat Variant"/>
    <property type="match status" value="1"/>
</dbReference>
<protein>
    <submittedName>
        <fullName evidence="1">Uncharacterized protein</fullName>
    </submittedName>
</protein>
<evidence type="ECO:0000313" key="2">
    <source>
        <dbReference type="Proteomes" id="UP001642484"/>
    </source>
</evidence>